<dbReference type="HOGENOM" id="CLU_3151637_0_0_11"/>
<feature type="region of interest" description="Disordered" evidence="1">
    <location>
        <begin position="1"/>
        <end position="23"/>
    </location>
</feature>
<organism evidence="2 3">
    <name type="scientific">Collinsella intestinalis DSM 13280</name>
    <dbReference type="NCBI Taxonomy" id="521003"/>
    <lineage>
        <taxon>Bacteria</taxon>
        <taxon>Bacillati</taxon>
        <taxon>Actinomycetota</taxon>
        <taxon>Coriobacteriia</taxon>
        <taxon>Coriobacteriales</taxon>
        <taxon>Coriobacteriaceae</taxon>
        <taxon>Collinsella</taxon>
    </lineage>
</organism>
<dbReference type="STRING" id="521003.COLINT_02070"/>
<dbReference type="AlphaFoldDB" id="C4F7Q4"/>
<proteinExistence type="predicted"/>
<comment type="caution">
    <text evidence="2">The sequence shown here is derived from an EMBL/GenBank/DDBJ whole genome shotgun (WGS) entry which is preliminary data.</text>
</comment>
<evidence type="ECO:0000313" key="2">
    <source>
        <dbReference type="EMBL" id="EEP45022.1"/>
    </source>
</evidence>
<dbReference type="EMBL" id="ABXH02000003">
    <property type="protein sequence ID" value="EEP45022.1"/>
    <property type="molecule type" value="Genomic_DNA"/>
</dbReference>
<protein>
    <submittedName>
        <fullName evidence="2">Uncharacterized protein</fullName>
    </submittedName>
</protein>
<accession>C4F7Q4</accession>
<reference evidence="2 3" key="1">
    <citation type="submission" date="2009-04" db="EMBL/GenBank/DDBJ databases">
        <authorList>
            <person name="Weinstock G."/>
            <person name="Sodergren E."/>
            <person name="Clifton S."/>
            <person name="Fulton L."/>
            <person name="Fulton B."/>
            <person name="Courtney L."/>
            <person name="Fronick C."/>
            <person name="Harrison M."/>
            <person name="Strong C."/>
            <person name="Farmer C."/>
            <person name="Delahaunty K."/>
            <person name="Markovic C."/>
            <person name="Hall O."/>
            <person name="Minx P."/>
            <person name="Tomlinson C."/>
            <person name="Mitreva M."/>
            <person name="Nelson J."/>
            <person name="Hou S."/>
            <person name="Wollam A."/>
            <person name="Pepin K.H."/>
            <person name="Johnson M."/>
            <person name="Bhonagiri V."/>
            <person name="Nash W.E."/>
            <person name="Warren W."/>
            <person name="Chinwalla A."/>
            <person name="Mardis E.R."/>
            <person name="Wilson R.K."/>
        </authorList>
    </citation>
    <scope>NUCLEOTIDE SEQUENCE [LARGE SCALE GENOMIC DNA]</scope>
    <source>
        <strain evidence="2 3">DSM 13280</strain>
    </source>
</reference>
<name>C4F7Q4_9ACTN</name>
<evidence type="ECO:0000256" key="1">
    <source>
        <dbReference type="SAM" id="MobiDB-lite"/>
    </source>
</evidence>
<sequence length="48" mass="5157">MSMILSMAPHGSKSKLGQVKPSRDNCHYRVARASGTMFAASTESKTSI</sequence>
<gene>
    <name evidence="2" type="ORF">COLINT_02070</name>
</gene>
<evidence type="ECO:0000313" key="3">
    <source>
        <dbReference type="Proteomes" id="UP000003295"/>
    </source>
</evidence>
<dbReference type="Proteomes" id="UP000003295">
    <property type="component" value="Unassembled WGS sequence"/>
</dbReference>